<evidence type="ECO:0000256" key="4">
    <source>
        <dbReference type="ARBA" id="ARBA00022448"/>
    </source>
</evidence>
<dbReference type="Pfam" id="PF04051">
    <property type="entry name" value="TRAPP"/>
    <property type="match status" value="1"/>
</dbReference>
<dbReference type="Proteomes" id="UP000308199">
    <property type="component" value="Unassembled WGS sequence"/>
</dbReference>
<evidence type="ECO:0000259" key="10">
    <source>
        <dbReference type="Pfam" id="PF01180"/>
    </source>
</evidence>
<evidence type="ECO:0000256" key="5">
    <source>
        <dbReference type="ARBA" id="ARBA00022824"/>
    </source>
</evidence>
<evidence type="ECO:0000256" key="6">
    <source>
        <dbReference type="ARBA" id="ARBA00022892"/>
    </source>
</evidence>
<dbReference type="PANTHER" id="PTHR20902:SF0">
    <property type="entry name" value="TRAFFICKING PROTEIN PARTICLE COMPLEX SUBUNIT 5"/>
    <property type="match status" value="1"/>
</dbReference>
<gene>
    <name evidence="11" type="ORF">EW145_g692</name>
</gene>
<protein>
    <recommendedName>
        <fullName evidence="10">Dihydroorotate dehydrogenase catalytic domain-containing protein</fullName>
    </recommendedName>
</protein>
<keyword evidence="8" id="KW-0333">Golgi apparatus</keyword>
<dbReference type="Gene3D" id="3.20.20.70">
    <property type="entry name" value="Aldolase class I"/>
    <property type="match status" value="1"/>
</dbReference>
<dbReference type="GO" id="GO:0016627">
    <property type="term" value="F:oxidoreductase activity, acting on the CH-CH group of donors"/>
    <property type="evidence" value="ECO:0007669"/>
    <property type="project" value="InterPro"/>
</dbReference>
<feature type="domain" description="Dihydroorotate dehydrogenase catalytic" evidence="10">
    <location>
        <begin position="243"/>
        <end position="415"/>
    </location>
</feature>
<dbReference type="InterPro" id="IPR016696">
    <property type="entry name" value="TRAPP-I_su5"/>
</dbReference>
<dbReference type="AlphaFoldDB" id="A0A4S4LHB8"/>
<sequence>MNPRMSVLSNTSLSSDHFSPASSTTRFSFPTAAPINTNLATAAKQRPNIYERNLNKTRTAEVSLSSYAFLFSEIVQYTQKRVTGIGDLERRLNVLGYRIGTRVLELMIWRVDAQSKGPKREIRFLPALMSIHTQVWRAVFAKPADAIEKSVEHEDEYMIIDNDPSITRYISVPRDMSQLSCSSLTAGIVEAVLDGLGFPARVTAHSTPTDAYPSRTTILIKLDKINRLHITPILMNSSCAWASDEKQLCELYESEFTGAVTTRTATLDGFPEDSTVHTVAFSAESTSSVNSYGYSPHPLSRYLSWAETLLQTKDASKPIIISITASNPPDLMKMVESIQKLRQKLRDSDGEASRIAIELNTSCPNIQHAPPPAYKPDMLSPLLAILAMAFWSDRTLTIGLKLPPYTYSTQFLDVLEVVAGLSRDIGNERYNPIAFFTCTNTLGSSMLFAEQALASSLASGATQTDGSGEDGSASSSLVQSPFALPIPLGGLAGEALHALALGNVFSFAQLLSKSEDVSLQRIALVGVGGVTTPAAVSRMRLAGAGVVACATLLGLEGVRAFETLSVQTSEGTTRSATLYA</sequence>
<dbReference type="Pfam" id="PF01180">
    <property type="entry name" value="DHO_dh"/>
    <property type="match status" value="1"/>
</dbReference>
<reference evidence="11 12" key="1">
    <citation type="submission" date="2019-02" db="EMBL/GenBank/DDBJ databases">
        <title>Genome sequencing of the rare red list fungi Phellinidium pouzarii.</title>
        <authorList>
            <person name="Buettner E."/>
            <person name="Kellner H."/>
        </authorList>
    </citation>
    <scope>NUCLEOTIDE SEQUENCE [LARGE SCALE GENOMIC DNA]</scope>
    <source>
        <strain evidence="11 12">DSM 108285</strain>
    </source>
</reference>
<evidence type="ECO:0000256" key="2">
    <source>
        <dbReference type="ARBA" id="ARBA00004555"/>
    </source>
</evidence>
<dbReference type="InterPro" id="IPR005720">
    <property type="entry name" value="Dihydroorotate_DH_cat"/>
</dbReference>
<dbReference type="GO" id="GO:1990071">
    <property type="term" value="C:TRAPPII protein complex"/>
    <property type="evidence" value="ECO:0007669"/>
    <property type="project" value="TreeGrafter"/>
</dbReference>
<evidence type="ECO:0000256" key="1">
    <source>
        <dbReference type="ARBA" id="ARBA00004240"/>
    </source>
</evidence>
<dbReference type="EMBL" id="SGPK01000015">
    <property type="protein sequence ID" value="THH11386.1"/>
    <property type="molecule type" value="Genomic_DNA"/>
</dbReference>
<dbReference type="InterPro" id="IPR023359">
    <property type="entry name" value="Dihydro_DH_chainA_dom2"/>
</dbReference>
<evidence type="ECO:0000313" key="12">
    <source>
        <dbReference type="Proteomes" id="UP000308199"/>
    </source>
</evidence>
<dbReference type="FunFam" id="3.30.1380.20:FF:000002">
    <property type="entry name" value="Trafficking protein particle complex subunit"/>
    <property type="match status" value="1"/>
</dbReference>
<evidence type="ECO:0000256" key="8">
    <source>
        <dbReference type="ARBA" id="ARBA00023034"/>
    </source>
</evidence>
<keyword evidence="12" id="KW-1185">Reference proteome</keyword>
<dbReference type="InterPro" id="IPR024096">
    <property type="entry name" value="NO_sig/Golgi_transp_ligand-bd"/>
</dbReference>
<dbReference type="SUPFAM" id="SSF51395">
    <property type="entry name" value="FMN-linked oxidoreductases"/>
    <property type="match status" value="1"/>
</dbReference>
<dbReference type="Gene3D" id="2.30.26.10">
    <property type="entry name" value="Dihydroorotate Dehydrogenase A, chain A, domain 2"/>
    <property type="match status" value="1"/>
</dbReference>
<dbReference type="GO" id="GO:1990072">
    <property type="term" value="C:TRAPPIII protein complex"/>
    <property type="evidence" value="ECO:0007669"/>
    <property type="project" value="TreeGrafter"/>
</dbReference>
<accession>A0A4S4LHB8</accession>
<comment type="subcellular location">
    <subcellularLocation>
        <location evidence="1">Endoplasmic reticulum</location>
    </subcellularLocation>
    <subcellularLocation>
        <location evidence="2">Golgi apparatus</location>
    </subcellularLocation>
</comment>
<dbReference type="PANTHER" id="PTHR20902">
    <property type="entry name" value="41-2 PROTEIN ANTIGEN-RELATED"/>
    <property type="match status" value="1"/>
</dbReference>
<feature type="compositionally biased region" description="Polar residues" evidence="9">
    <location>
        <begin position="7"/>
        <end position="20"/>
    </location>
</feature>
<dbReference type="Gene3D" id="3.30.1380.20">
    <property type="entry name" value="Trafficking protein particle complex subunit 3"/>
    <property type="match status" value="1"/>
</dbReference>
<proteinExistence type="inferred from homology"/>
<dbReference type="InterPro" id="IPR007194">
    <property type="entry name" value="TRAPP_component"/>
</dbReference>
<comment type="caution">
    <text evidence="11">The sequence shown here is derived from an EMBL/GenBank/DDBJ whole genome shotgun (WGS) entry which is preliminary data.</text>
</comment>
<dbReference type="GO" id="GO:0006888">
    <property type="term" value="P:endoplasmic reticulum to Golgi vesicle-mediated transport"/>
    <property type="evidence" value="ECO:0007669"/>
    <property type="project" value="TreeGrafter"/>
</dbReference>
<keyword evidence="6" id="KW-0931">ER-Golgi transport</keyword>
<dbReference type="CDD" id="cd14943">
    <property type="entry name" value="TRAPPC5_Trs31"/>
    <property type="match status" value="1"/>
</dbReference>
<keyword evidence="5" id="KW-0256">Endoplasmic reticulum</keyword>
<dbReference type="SUPFAM" id="SSF111126">
    <property type="entry name" value="Ligand-binding domain in the NO signalling and Golgi transport"/>
    <property type="match status" value="1"/>
</dbReference>
<comment type="similarity">
    <text evidence="3">Belongs to the TRAPP small subunits family. BET3 subfamily.</text>
</comment>
<dbReference type="GO" id="GO:0005783">
    <property type="term" value="C:endoplasmic reticulum"/>
    <property type="evidence" value="ECO:0007669"/>
    <property type="project" value="UniProtKB-SubCell"/>
</dbReference>
<evidence type="ECO:0000256" key="9">
    <source>
        <dbReference type="SAM" id="MobiDB-lite"/>
    </source>
</evidence>
<dbReference type="InterPro" id="IPR013785">
    <property type="entry name" value="Aldolase_TIM"/>
</dbReference>
<evidence type="ECO:0000256" key="3">
    <source>
        <dbReference type="ARBA" id="ARBA00006218"/>
    </source>
</evidence>
<feature type="region of interest" description="Disordered" evidence="9">
    <location>
        <begin position="1"/>
        <end position="20"/>
    </location>
</feature>
<evidence type="ECO:0000313" key="11">
    <source>
        <dbReference type="EMBL" id="THH11386.1"/>
    </source>
</evidence>
<dbReference type="OrthoDB" id="10254842at2759"/>
<dbReference type="GO" id="GO:1990070">
    <property type="term" value="C:TRAPPI protein complex"/>
    <property type="evidence" value="ECO:0007669"/>
    <property type="project" value="TreeGrafter"/>
</dbReference>
<keyword evidence="4" id="KW-0813">Transport</keyword>
<name>A0A4S4LHB8_9AGAM</name>
<evidence type="ECO:0000256" key="7">
    <source>
        <dbReference type="ARBA" id="ARBA00023002"/>
    </source>
</evidence>
<organism evidence="11 12">
    <name type="scientific">Phellinidium pouzarii</name>
    <dbReference type="NCBI Taxonomy" id="167371"/>
    <lineage>
        <taxon>Eukaryota</taxon>
        <taxon>Fungi</taxon>
        <taxon>Dikarya</taxon>
        <taxon>Basidiomycota</taxon>
        <taxon>Agaricomycotina</taxon>
        <taxon>Agaricomycetes</taxon>
        <taxon>Hymenochaetales</taxon>
        <taxon>Hymenochaetaceae</taxon>
        <taxon>Phellinidium</taxon>
    </lineage>
</organism>
<keyword evidence="7" id="KW-0560">Oxidoreductase</keyword>